<dbReference type="Proteomes" id="UP001592528">
    <property type="component" value="Unassembled WGS sequence"/>
</dbReference>
<dbReference type="EMBL" id="JBHEZZ010000017">
    <property type="protein sequence ID" value="MFC1404829.1"/>
    <property type="molecule type" value="Genomic_DNA"/>
</dbReference>
<evidence type="ECO:0000313" key="1">
    <source>
        <dbReference type="EMBL" id="MFC1404829.1"/>
    </source>
</evidence>
<reference evidence="1 2" key="1">
    <citation type="submission" date="2024-09" db="EMBL/GenBank/DDBJ databases">
        <authorList>
            <person name="Lee S.D."/>
        </authorList>
    </citation>
    <scope>NUCLEOTIDE SEQUENCE [LARGE SCALE GENOMIC DNA]</scope>
    <source>
        <strain evidence="1 2">N1-5</strain>
    </source>
</reference>
<protein>
    <submittedName>
        <fullName evidence="1">RNA polymerase subunit sigma-70</fullName>
    </submittedName>
</protein>
<name>A0ABV6UTN1_9ACTN</name>
<comment type="caution">
    <text evidence="1">The sequence shown here is derived from an EMBL/GenBank/DDBJ whole genome shotgun (WGS) entry which is preliminary data.</text>
</comment>
<gene>
    <name evidence="1" type="ORF">ACEZDJ_26425</name>
</gene>
<sequence length="79" mass="8672">MSETRQLADDAGSRDPAVGLRAVRALRDLAERLEDLQVGNARAQGWSWQDIASCLGVSRQAVHKKHARRGPGFFGRGDE</sequence>
<dbReference type="RefSeq" id="WP_037596263.1">
    <property type="nucleotide sequence ID" value="NZ_JBHEZZ010000017.1"/>
</dbReference>
<evidence type="ECO:0000313" key="2">
    <source>
        <dbReference type="Proteomes" id="UP001592528"/>
    </source>
</evidence>
<organism evidence="1 2">
    <name type="scientific">Streptacidiphilus cavernicola</name>
    <dbReference type="NCBI Taxonomy" id="3342716"/>
    <lineage>
        <taxon>Bacteria</taxon>
        <taxon>Bacillati</taxon>
        <taxon>Actinomycetota</taxon>
        <taxon>Actinomycetes</taxon>
        <taxon>Kitasatosporales</taxon>
        <taxon>Streptomycetaceae</taxon>
        <taxon>Streptacidiphilus</taxon>
    </lineage>
</organism>
<accession>A0ABV6UTN1</accession>
<proteinExistence type="predicted"/>
<keyword evidence="2" id="KW-1185">Reference proteome</keyword>